<evidence type="ECO:0000313" key="2">
    <source>
        <dbReference type="Proteomes" id="UP000230778"/>
    </source>
</evidence>
<dbReference type="Proteomes" id="UP000230778">
    <property type="component" value="Unassembled WGS sequence"/>
</dbReference>
<accession>A0A2H0FJM7</accession>
<name>A0A2H0FJM7_9BACT</name>
<dbReference type="AlphaFoldDB" id="A0A2H0FJM7"/>
<dbReference type="Pfam" id="PF05973">
    <property type="entry name" value="Gp49"/>
    <property type="match status" value="1"/>
</dbReference>
<reference evidence="1 2" key="1">
    <citation type="submission" date="2017-09" db="EMBL/GenBank/DDBJ databases">
        <title>Depth-based differentiation of microbial function through sediment-hosted aquifers and enrichment of novel symbionts in the deep terrestrial subsurface.</title>
        <authorList>
            <person name="Probst A.J."/>
            <person name="Ladd B."/>
            <person name="Jarett J.K."/>
            <person name="Geller-Mcgrath D.E."/>
            <person name="Sieber C.M."/>
            <person name="Emerson J.B."/>
            <person name="Anantharaman K."/>
            <person name="Thomas B.C."/>
            <person name="Malmstrom R."/>
            <person name="Stieglmeier M."/>
            <person name="Klingl A."/>
            <person name="Woyke T."/>
            <person name="Ryan C.M."/>
            <person name="Banfield J.F."/>
        </authorList>
    </citation>
    <scope>NUCLEOTIDE SEQUENCE [LARGE SCALE GENOMIC DNA]</scope>
    <source>
        <strain evidence="1">CG18_big_fil_WC_8_21_14_2_50_37_10</strain>
    </source>
</reference>
<protein>
    <submittedName>
        <fullName evidence="1">Addiction module toxin RelE</fullName>
    </submittedName>
</protein>
<comment type="caution">
    <text evidence="1">The sequence shown here is derived from an EMBL/GenBank/DDBJ whole genome shotgun (WGS) entry which is preliminary data.</text>
</comment>
<sequence>MNRQDEYKVYYYQNSHTKRIPVWEYIQKIAVKDRGKIAAYISFLRDCSGQLNEPYGRYIRSGIRELRVEFAQNRHRIFYITVEGRKIILLHAFLKKTPKTPEQEIVRALNNFEDYKINKNFIEYEKET</sequence>
<dbReference type="InterPro" id="IPR009241">
    <property type="entry name" value="HigB-like"/>
</dbReference>
<dbReference type="EMBL" id="PCUC01000079">
    <property type="protein sequence ID" value="PIQ06896.1"/>
    <property type="molecule type" value="Genomic_DNA"/>
</dbReference>
<evidence type="ECO:0000313" key="1">
    <source>
        <dbReference type="EMBL" id="PIQ06896.1"/>
    </source>
</evidence>
<gene>
    <name evidence="1" type="ORF">COW72_01470</name>
</gene>
<organism evidence="1 2">
    <name type="scientific">Candidatus Nealsonbacteria bacterium CG18_big_fil_WC_8_21_14_2_50_37_10</name>
    <dbReference type="NCBI Taxonomy" id="1974717"/>
    <lineage>
        <taxon>Bacteria</taxon>
        <taxon>Candidatus Nealsoniibacteriota</taxon>
    </lineage>
</organism>
<proteinExistence type="predicted"/>